<protein>
    <submittedName>
        <fullName evidence="3">DUF3298 domain-containing protein</fullName>
    </submittedName>
</protein>
<dbReference type="InterPro" id="IPR021729">
    <property type="entry name" value="DUF3298"/>
</dbReference>
<reference evidence="3" key="1">
    <citation type="journal article" date="2020" name="Microbiol. Resour. Announc.">
        <title>Complete Genome Sequence of Moraxella osloensis Strain YV1, Isolated from an Australian Wastewater Treatment Plant.</title>
        <authorList>
            <person name="Batinovic S."/>
            <person name="Rice D.T.F."/>
            <person name="Seviour R.J."/>
            <person name="Petrovski S."/>
        </authorList>
    </citation>
    <scope>NUCLEOTIDE SEQUENCE</scope>
    <source>
        <strain evidence="3">YV1</strain>
    </source>
</reference>
<dbReference type="Pfam" id="PF11738">
    <property type="entry name" value="DUF3298"/>
    <property type="match status" value="1"/>
</dbReference>
<sequence>MTLMKYKSLNGICLTALMTLMAAQAHAQDLYMAKHYPKVNEKLFDSCGQICPEIDYYFVQTGQAWLDAIINKDVTAAIAMVDDNQDKTQAKKWQDFTRSAMPSDSQYTQLLNTAISRLIAENKTMVAARGKDFDSSIAPVQIMAKPIYLGHKNDLELFATEFYQFTGGAHGISTTTYYVFDMRQKKQLSLVDVLLPQQKTKLEALVKAQFIQYLKTHDINPNAHFSTWPFSLTDNYSFTGQGITFLYQPYEIGFYALGAPQLTVPYSELNGIVKPQYLK</sequence>
<dbReference type="AlphaFoldDB" id="A0A6P1KDH5"/>
<keyword evidence="1" id="KW-0732">Signal</keyword>
<accession>A0A6P1KDH5</accession>
<dbReference type="InterPro" id="IPR037126">
    <property type="entry name" value="PdaC/RsiV-like_sf"/>
</dbReference>
<evidence type="ECO:0000256" key="1">
    <source>
        <dbReference type="SAM" id="SignalP"/>
    </source>
</evidence>
<dbReference type="EMBL" id="CP047226">
    <property type="protein sequence ID" value="QHG08672.1"/>
    <property type="molecule type" value="Genomic_DNA"/>
</dbReference>
<evidence type="ECO:0000259" key="2">
    <source>
        <dbReference type="Pfam" id="PF11738"/>
    </source>
</evidence>
<feature type="signal peptide" evidence="1">
    <location>
        <begin position="1"/>
        <end position="27"/>
    </location>
</feature>
<feature type="chain" id="PRO_5026805909" evidence="1">
    <location>
        <begin position="28"/>
        <end position="279"/>
    </location>
</feature>
<evidence type="ECO:0000313" key="3">
    <source>
        <dbReference type="EMBL" id="QHG08672.1"/>
    </source>
</evidence>
<name>A0A6P1KDH5_FAUOS</name>
<dbReference type="Gene3D" id="3.90.640.20">
    <property type="entry name" value="Heat-shock cognate protein, ATPase"/>
    <property type="match status" value="1"/>
</dbReference>
<organism evidence="3">
    <name type="scientific">Faucicola osloensis</name>
    <name type="common">Moraxella osloensis</name>
    <dbReference type="NCBI Taxonomy" id="34062"/>
    <lineage>
        <taxon>Bacteria</taxon>
        <taxon>Pseudomonadati</taxon>
        <taxon>Pseudomonadota</taxon>
        <taxon>Gammaproteobacteria</taxon>
        <taxon>Moraxellales</taxon>
        <taxon>Moraxellaceae</taxon>
        <taxon>Faucicola</taxon>
    </lineage>
</organism>
<gene>
    <name evidence="3" type="ORF">GSF12_01350</name>
</gene>
<proteinExistence type="predicted"/>
<feature type="domain" description="DUF3298" evidence="2">
    <location>
        <begin position="193"/>
        <end position="267"/>
    </location>
</feature>
<dbReference type="Gene3D" id="3.30.565.40">
    <property type="entry name" value="Fervidobacterium nodosum Rt17-B1 like"/>
    <property type="match status" value="1"/>
</dbReference>